<protein>
    <submittedName>
        <fullName evidence="1">Uncharacterized protein</fullName>
    </submittedName>
</protein>
<name>A0A3R7LZC6_9TRYP</name>
<feature type="non-terminal residue" evidence="1">
    <location>
        <position position="1"/>
    </location>
</feature>
<keyword evidence="2" id="KW-1185">Reference proteome</keyword>
<evidence type="ECO:0000313" key="2">
    <source>
        <dbReference type="Proteomes" id="UP000284403"/>
    </source>
</evidence>
<dbReference type="Proteomes" id="UP000284403">
    <property type="component" value="Unassembled WGS sequence"/>
</dbReference>
<evidence type="ECO:0000313" key="1">
    <source>
        <dbReference type="EMBL" id="RNE96519.1"/>
    </source>
</evidence>
<organism evidence="1 2">
    <name type="scientific">Trypanosoma conorhini</name>
    <dbReference type="NCBI Taxonomy" id="83891"/>
    <lineage>
        <taxon>Eukaryota</taxon>
        <taxon>Discoba</taxon>
        <taxon>Euglenozoa</taxon>
        <taxon>Kinetoplastea</taxon>
        <taxon>Metakinetoplastina</taxon>
        <taxon>Trypanosomatida</taxon>
        <taxon>Trypanosomatidae</taxon>
        <taxon>Trypanosoma</taxon>
    </lineage>
</organism>
<proteinExistence type="predicted"/>
<gene>
    <name evidence="1" type="ORF">Tco025E_10208</name>
</gene>
<dbReference type="RefSeq" id="XP_029223360.1">
    <property type="nucleotide sequence ID" value="XM_029376993.1"/>
</dbReference>
<accession>A0A3R7LZC6</accession>
<dbReference type="GeneID" id="40323819"/>
<reference evidence="1 2" key="1">
    <citation type="journal article" date="2018" name="BMC Genomics">
        <title>Genomic comparison of Trypanosoma conorhini and Trypanosoma rangeli to Trypanosoma cruzi strains of high and low virulence.</title>
        <authorList>
            <person name="Bradwell K.R."/>
            <person name="Koparde V.N."/>
            <person name="Matveyev A.V."/>
            <person name="Serrano M.G."/>
            <person name="Alves J.M."/>
            <person name="Parikh H."/>
            <person name="Huang B."/>
            <person name="Lee V."/>
            <person name="Espinosa-Alvarez O."/>
            <person name="Ortiz P.A."/>
            <person name="Costa-Martins A.G."/>
            <person name="Teixeira M.M."/>
            <person name="Buck G.A."/>
        </authorList>
    </citation>
    <scope>NUCLEOTIDE SEQUENCE [LARGE SCALE GENOMIC DNA]</scope>
    <source>
        <strain evidence="1 2">025E</strain>
    </source>
</reference>
<comment type="caution">
    <text evidence="1">The sequence shown here is derived from an EMBL/GenBank/DDBJ whole genome shotgun (WGS) entry which is preliminary data.</text>
</comment>
<dbReference type="AlphaFoldDB" id="A0A3R7LZC6"/>
<dbReference type="EMBL" id="MKKU01001253">
    <property type="protein sequence ID" value="RNE96519.1"/>
    <property type="molecule type" value="Genomic_DNA"/>
</dbReference>
<sequence>NGALRRAAGGPRLAGDVNGRSALQGCHACRSAAHPRGFWLPPDAAEFIQHWRAGPQHPAPHTPHTQLRARQWTSRFLCPSPSGGGGATSHKHGKWERSVAPVWGTEEETGGGDVCYRAGDACCPSSEGGHLTPRSSVSGGFTVSLRANWVRTGSRDGYVC</sequence>